<dbReference type="PANTHER" id="PTHR43668">
    <property type="entry name" value="ALLANTOINASE"/>
    <property type="match status" value="1"/>
</dbReference>
<dbReference type="SUPFAM" id="SSF51338">
    <property type="entry name" value="Composite domain of metallo-dependent hydrolases"/>
    <property type="match status" value="1"/>
</dbReference>
<feature type="domain" description="Amidohydrolase-related" evidence="7">
    <location>
        <begin position="55"/>
        <end position="438"/>
    </location>
</feature>
<dbReference type="AlphaFoldDB" id="A0A7G9GH16"/>
<dbReference type="InterPro" id="IPR002195">
    <property type="entry name" value="Dihydroorotase_CS"/>
</dbReference>
<comment type="function">
    <text evidence="2">Catalyzes the reversible cyclization of carbamoyl aspartate to dihydroorotate.</text>
</comment>
<dbReference type="InterPro" id="IPR050138">
    <property type="entry name" value="DHOase/Allantoinase_Hydrolase"/>
</dbReference>
<dbReference type="Gene3D" id="3.20.20.140">
    <property type="entry name" value="Metal-dependent hydrolases"/>
    <property type="match status" value="1"/>
</dbReference>
<reference evidence="8 9" key="1">
    <citation type="submission" date="2020-08" db="EMBL/GenBank/DDBJ databases">
        <authorList>
            <person name="Liu C."/>
            <person name="Sun Q."/>
        </authorList>
    </citation>
    <scope>NUCLEOTIDE SEQUENCE [LARGE SCALE GENOMIC DNA]</scope>
    <source>
        <strain evidence="8 9">NSJ-29</strain>
    </source>
</reference>
<name>A0A7G9GH16_9FIRM</name>
<keyword evidence="5" id="KW-0479">Metal-binding</keyword>
<dbReference type="KEGG" id="whj:H9Q79_07465"/>
<evidence type="ECO:0000256" key="6">
    <source>
        <dbReference type="ARBA" id="ARBA00022801"/>
    </source>
</evidence>
<gene>
    <name evidence="8" type="ORF">H9Q79_07465</name>
</gene>
<proteinExistence type="inferred from homology"/>
<dbReference type="SUPFAM" id="SSF51556">
    <property type="entry name" value="Metallo-dependent hydrolases"/>
    <property type="match status" value="1"/>
</dbReference>
<keyword evidence="9" id="KW-1185">Reference proteome</keyword>
<dbReference type="NCBIfam" id="TIGR00857">
    <property type="entry name" value="pyrC_multi"/>
    <property type="match status" value="1"/>
</dbReference>
<evidence type="ECO:0000256" key="4">
    <source>
        <dbReference type="ARBA" id="ARBA00010286"/>
    </source>
</evidence>
<evidence type="ECO:0000256" key="2">
    <source>
        <dbReference type="ARBA" id="ARBA00002368"/>
    </source>
</evidence>
<evidence type="ECO:0000313" key="9">
    <source>
        <dbReference type="Proteomes" id="UP000515860"/>
    </source>
</evidence>
<accession>A0A7G9GH16</accession>
<dbReference type="RefSeq" id="WP_118645602.1">
    <property type="nucleotide sequence ID" value="NZ_CP060635.1"/>
</dbReference>
<dbReference type="InterPro" id="IPR011059">
    <property type="entry name" value="Metal-dep_hydrolase_composite"/>
</dbReference>
<dbReference type="PANTHER" id="PTHR43668:SF2">
    <property type="entry name" value="ALLANTOINASE"/>
    <property type="match status" value="1"/>
</dbReference>
<dbReference type="EMBL" id="CP060635">
    <property type="protein sequence ID" value="QNM10098.1"/>
    <property type="molecule type" value="Genomic_DNA"/>
</dbReference>
<dbReference type="GO" id="GO:0005737">
    <property type="term" value="C:cytoplasm"/>
    <property type="evidence" value="ECO:0007669"/>
    <property type="project" value="TreeGrafter"/>
</dbReference>
<evidence type="ECO:0000256" key="1">
    <source>
        <dbReference type="ARBA" id="ARBA00001947"/>
    </source>
</evidence>
<evidence type="ECO:0000256" key="3">
    <source>
        <dbReference type="ARBA" id="ARBA00008829"/>
    </source>
</evidence>
<evidence type="ECO:0000313" key="8">
    <source>
        <dbReference type="EMBL" id="QNM10098.1"/>
    </source>
</evidence>
<organism evidence="8 9">
    <name type="scientific">Wansuia hejianensis</name>
    <dbReference type="NCBI Taxonomy" id="2763667"/>
    <lineage>
        <taxon>Bacteria</taxon>
        <taxon>Bacillati</taxon>
        <taxon>Bacillota</taxon>
        <taxon>Clostridia</taxon>
        <taxon>Lachnospirales</taxon>
        <taxon>Lachnospiraceae</taxon>
        <taxon>Wansuia</taxon>
    </lineage>
</organism>
<dbReference type="Gene3D" id="2.30.40.10">
    <property type="entry name" value="Urease, subunit C, domain 1"/>
    <property type="match status" value="1"/>
</dbReference>
<dbReference type="FunFam" id="3.20.20.140:FF:000174">
    <property type="entry name" value="Dihydropyrimidinase-related protein 2"/>
    <property type="match status" value="1"/>
</dbReference>
<comment type="similarity">
    <text evidence="3">Belongs to the metallo-dependent hydrolases superfamily. Hydantoinase/dihydropyrimidinase family.</text>
</comment>
<evidence type="ECO:0000256" key="5">
    <source>
        <dbReference type="ARBA" id="ARBA00022723"/>
    </source>
</evidence>
<evidence type="ECO:0000259" key="7">
    <source>
        <dbReference type="Pfam" id="PF01979"/>
    </source>
</evidence>
<keyword evidence="6" id="KW-0378">Hydrolase</keyword>
<comment type="similarity">
    <text evidence="4">Belongs to the metallo-dependent hydrolases superfamily. DHOase family. Class I DHOase subfamily.</text>
</comment>
<dbReference type="PROSITE" id="PS00483">
    <property type="entry name" value="DIHYDROOROTASE_2"/>
    <property type="match status" value="1"/>
</dbReference>
<dbReference type="InterPro" id="IPR006680">
    <property type="entry name" value="Amidohydro-rel"/>
</dbReference>
<dbReference type="GO" id="GO:0006145">
    <property type="term" value="P:purine nucleobase catabolic process"/>
    <property type="evidence" value="ECO:0007669"/>
    <property type="project" value="TreeGrafter"/>
</dbReference>
<dbReference type="GO" id="GO:0004038">
    <property type="term" value="F:allantoinase activity"/>
    <property type="evidence" value="ECO:0007669"/>
    <property type="project" value="TreeGrafter"/>
</dbReference>
<dbReference type="Proteomes" id="UP000515860">
    <property type="component" value="Chromosome"/>
</dbReference>
<sequence length="461" mass="51011">MSEKVFDLLIINGKIVSPEGIRENYLAVKDGKIAEEGVNPEGLKATRVIDAKGKYILPGGIDDHVHFRDPGDDLTYKEDALTGSRAAAAGGITTIFDMPNVHPSCLNVKNFEFKKSIYEEKCLVNYGLYAFLVEDPELVEPLMDAGCAGFKWDMGTPDNVLPDHHRMPTNSEAAVAFQKIAARDYCITIHAEDMDLVKFYTAELQKSGRDPKDFLAHEEARPDVVELSAIARSLILSDLTGCRINITHLSSKKGLEMIVDAKRKGSKITCEVGPSWYTFSTDDYPKYGGAIRVVPAIHHPEDRDALWEGLVNGDVDMVGTDHAPHSLEEKFEKSWWDTLPGTIGVQTSLPLILDRANKGQISLERVVEVMSEKPAKVWGLYPRKGCLQVGSDADITIVDMDLEWTVTHAEMKSKTQYTPFDGFQLKGKPVMTIVMGQVAYENGEVVGKPGVGVMVNPKKEW</sequence>
<protein>
    <submittedName>
        <fullName evidence="8">Dihydroorotase family protein</fullName>
    </submittedName>
</protein>
<dbReference type="InterPro" id="IPR032466">
    <property type="entry name" value="Metal_Hydrolase"/>
</dbReference>
<dbReference type="Pfam" id="PF01979">
    <property type="entry name" value="Amidohydro_1"/>
    <property type="match status" value="1"/>
</dbReference>
<dbReference type="GO" id="GO:0046872">
    <property type="term" value="F:metal ion binding"/>
    <property type="evidence" value="ECO:0007669"/>
    <property type="project" value="UniProtKB-KW"/>
</dbReference>
<comment type="cofactor">
    <cofactor evidence="1">
        <name>Zn(2+)</name>
        <dbReference type="ChEBI" id="CHEBI:29105"/>
    </cofactor>
</comment>